<dbReference type="SUPFAM" id="SSF53850">
    <property type="entry name" value="Periplasmic binding protein-like II"/>
    <property type="match status" value="1"/>
</dbReference>
<dbReference type="Gene3D" id="3.40.190.10">
    <property type="entry name" value="Periplasmic binding protein-like II"/>
    <property type="match status" value="1"/>
</dbReference>
<dbReference type="EMBL" id="CP043046">
    <property type="protein sequence ID" value="QEI08532.1"/>
    <property type="molecule type" value="Genomic_DNA"/>
</dbReference>
<proteinExistence type="inferred from homology"/>
<organism evidence="3 4">
    <name type="scientific">Pigmentiphaga aceris</name>
    <dbReference type="NCBI Taxonomy" id="1940612"/>
    <lineage>
        <taxon>Bacteria</taxon>
        <taxon>Pseudomonadati</taxon>
        <taxon>Pseudomonadota</taxon>
        <taxon>Betaproteobacteria</taxon>
        <taxon>Burkholderiales</taxon>
        <taxon>Alcaligenaceae</taxon>
        <taxon>Pigmentiphaga</taxon>
    </lineage>
</organism>
<gene>
    <name evidence="3" type="ORF">FXN63_23855</name>
</gene>
<keyword evidence="4" id="KW-1185">Reference proteome</keyword>
<feature type="chain" id="PRO_5022758772" evidence="2">
    <location>
        <begin position="27"/>
        <end position="325"/>
    </location>
</feature>
<dbReference type="Proteomes" id="UP000325161">
    <property type="component" value="Chromosome"/>
</dbReference>
<name>A0A5C0B1S5_9BURK</name>
<dbReference type="PROSITE" id="PS51318">
    <property type="entry name" value="TAT"/>
    <property type="match status" value="1"/>
</dbReference>
<dbReference type="KEGG" id="pacr:FXN63_23855"/>
<feature type="signal peptide" evidence="2">
    <location>
        <begin position="1"/>
        <end position="26"/>
    </location>
</feature>
<dbReference type="PANTHER" id="PTHR42928">
    <property type="entry name" value="TRICARBOXYLATE-BINDING PROTEIN"/>
    <property type="match status" value="1"/>
</dbReference>
<reference evidence="3 4" key="1">
    <citation type="submission" date="2019-08" db="EMBL/GenBank/DDBJ databases">
        <title>Amphibian skin-associated Pigmentiphaga: genome sequence and occurrence across geography and hosts.</title>
        <authorList>
            <person name="Bletz M.C."/>
            <person name="Bunk B."/>
            <person name="Sproeer C."/>
            <person name="Biwer P."/>
            <person name="Reiter S."/>
            <person name="Rabemananjara F.C.E."/>
            <person name="Schulz S."/>
            <person name="Overmann J."/>
            <person name="Vences M."/>
        </authorList>
    </citation>
    <scope>NUCLEOTIDE SEQUENCE [LARGE SCALE GENOMIC DNA]</scope>
    <source>
        <strain evidence="3 4">Mada1488</strain>
    </source>
</reference>
<accession>A0A5C0B1S5</accession>
<dbReference type="AlphaFoldDB" id="A0A5C0B1S5"/>
<dbReference type="CDD" id="cd13578">
    <property type="entry name" value="PBP2_Bug27"/>
    <property type="match status" value="1"/>
</dbReference>
<dbReference type="RefSeq" id="WP_148818003.1">
    <property type="nucleotide sequence ID" value="NZ_CP043046.1"/>
</dbReference>
<evidence type="ECO:0000256" key="2">
    <source>
        <dbReference type="SAM" id="SignalP"/>
    </source>
</evidence>
<dbReference type="Pfam" id="PF03401">
    <property type="entry name" value="TctC"/>
    <property type="match status" value="1"/>
</dbReference>
<dbReference type="InterPro" id="IPR006311">
    <property type="entry name" value="TAT_signal"/>
</dbReference>
<dbReference type="Gene3D" id="3.40.190.150">
    <property type="entry name" value="Bordetella uptake gene, domain 1"/>
    <property type="match status" value="1"/>
</dbReference>
<evidence type="ECO:0000313" key="3">
    <source>
        <dbReference type="EMBL" id="QEI08532.1"/>
    </source>
</evidence>
<evidence type="ECO:0000256" key="1">
    <source>
        <dbReference type="ARBA" id="ARBA00006987"/>
    </source>
</evidence>
<evidence type="ECO:0000313" key="4">
    <source>
        <dbReference type="Proteomes" id="UP000325161"/>
    </source>
</evidence>
<dbReference type="InterPro" id="IPR042100">
    <property type="entry name" value="Bug_dom1"/>
</dbReference>
<dbReference type="PANTHER" id="PTHR42928:SF5">
    <property type="entry name" value="BLR1237 PROTEIN"/>
    <property type="match status" value="1"/>
</dbReference>
<dbReference type="OrthoDB" id="8841189at2"/>
<sequence length="325" mass="33728">MKLTRRFLLTAASALCSLAAVSTAHAQAYPSRPVTVIVPYAVGGTTDIVARLASGQIAGSLGQPLVVENRVGGGGVVGWGAVARSAPDGYTLLTTEMSFTIAPGLLPRLPFDGKKDFSHVITAAAAPHVLVINPDVPAKTVGEFIALAKTKPGLLNYGSGGNGTNTHLGGELFKRAAGIDLMHVPYKGAGQVLTDLMGGQVQALVTSLPTALPHIKSGKLRALVVTSDTRSLLLPDVPSAKEAQLPSFVMDFWVGFAVPAGTPQPIVEKLNQAIASSLSTPEGKRRLQEQGLHPVLNTPAQATQQAESEMARWAAIVKSAGIKAE</sequence>
<protein>
    <submittedName>
        <fullName evidence="3">Tripartite tricarboxylate transporter substrate binding protein</fullName>
    </submittedName>
</protein>
<keyword evidence="2" id="KW-0732">Signal</keyword>
<dbReference type="InterPro" id="IPR005064">
    <property type="entry name" value="BUG"/>
</dbReference>
<dbReference type="PIRSF" id="PIRSF017082">
    <property type="entry name" value="YflP"/>
    <property type="match status" value="1"/>
</dbReference>
<comment type="similarity">
    <text evidence="1">Belongs to the UPF0065 (bug) family.</text>
</comment>